<dbReference type="EMBL" id="ML210158">
    <property type="protein sequence ID" value="TFK28154.1"/>
    <property type="molecule type" value="Genomic_DNA"/>
</dbReference>
<proteinExistence type="predicted"/>
<accession>A0A5C3L551</accession>
<evidence type="ECO:0000313" key="3">
    <source>
        <dbReference type="Proteomes" id="UP000307440"/>
    </source>
</evidence>
<evidence type="ECO:0000259" key="1">
    <source>
        <dbReference type="Pfam" id="PF20236"/>
    </source>
</evidence>
<dbReference type="STRING" id="230819.A0A5C3L551"/>
<dbReference type="OrthoDB" id="3191568at2759"/>
<reference evidence="2 3" key="1">
    <citation type="journal article" date="2019" name="Nat. Ecol. Evol.">
        <title>Megaphylogeny resolves global patterns of mushroom evolution.</title>
        <authorList>
            <person name="Varga T."/>
            <person name="Krizsan K."/>
            <person name="Foldi C."/>
            <person name="Dima B."/>
            <person name="Sanchez-Garcia M."/>
            <person name="Sanchez-Ramirez S."/>
            <person name="Szollosi G.J."/>
            <person name="Szarkandi J.G."/>
            <person name="Papp V."/>
            <person name="Albert L."/>
            <person name="Andreopoulos W."/>
            <person name="Angelini C."/>
            <person name="Antonin V."/>
            <person name="Barry K.W."/>
            <person name="Bougher N.L."/>
            <person name="Buchanan P."/>
            <person name="Buyck B."/>
            <person name="Bense V."/>
            <person name="Catcheside P."/>
            <person name="Chovatia M."/>
            <person name="Cooper J."/>
            <person name="Damon W."/>
            <person name="Desjardin D."/>
            <person name="Finy P."/>
            <person name="Geml J."/>
            <person name="Haridas S."/>
            <person name="Hughes K."/>
            <person name="Justo A."/>
            <person name="Karasinski D."/>
            <person name="Kautmanova I."/>
            <person name="Kiss B."/>
            <person name="Kocsube S."/>
            <person name="Kotiranta H."/>
            <person name="LaButti K.M."/>
            <person name="Lechner B.E."/>
            <person name="Liimatainen K."/>
            <person name="Lipzen A."/>
            <person name="Lukacs Z."/>
            <person name="Mihaltcheva S."/>
            <person name="Morgado L.N."/>
            <person name="Niskanen T."/>
            <person name="Noordeloos M.E."/>
            <person name="Ohm R.A."/>
            <person name="Ortiz-Santana B."/>
            <person name="Ovrebo C."/>
            <person name="Racz N."/>
            <person name="Riley R."/>
            <person name="Savchenko A."/>
            <person name="Shiryaev A."/>
            <person name="Soop K."/>
            <person name="Spirin V."/>
            <person name="Szebenyi C."/>
            <person name="Tomsovsky M."/>
            <person name="Tulloss R.E."/>
            <person name="Uehling J."/>
            <person name="Grigoriev I.V."/>
            <person name="Vagvolgyi C."/>
            <person name="Papp T."/>
            <person name="Martin F.M."/>
            <person name="Miettinen O."/>
            <person name="Hibbett D.S."/>
            <person name="Nagy L.G."/>
        </authorList>
    </citation>
    <scope>NUCLEOTIDE SEQUENCE [LARGE SCALE GENOMIC DNA]</scope>
    <source>
        <strain evidence="2 3">CBS 121175</strain>
    </source>
</reference>
<dbReference type="InterPro" id="IPR046528">
    <property type="entry name" value="DUF6593"/>
</dbReference>
<name>A0A5C3L551_COPMA</name>
<dbReference type="AlphaFoldDB" id="A0A5C3L551"/>
<organism evidence="2 3">
    <name type="scientific">Coprinopsis marcescibilis</name>
    <name type="common">Agaric fungus</name>
    <name type="synonym">Psathyrella marcescibilis</name>
    <dbReference type="NCBI Taxonomy" id="230819"/>
    <lineage>
        <taxon>Eukaryota</taxon>
        <taxon>Fungi</taxon>
        <taxon>Dikarya</taxon>
        <taxon>Basidiomycota</taxon>
        <taxon>Agaricomycotina</taxon>
        <taxon>Agaricomycetes</taxon>
        <taxon>Agaricomycetidae</taxon>
        <taxon>Agaricales</taxon>
        <taxon>Agaricineae</taxon>
        <taxon>Psathyrellaceae</taxon>
        <taxon>Coprinopsis</taxon>
    </lineage>
</organism>
<protein>
    <recommendedName>
        <fullName evidence="1">DUF6593 domain-containing protein</fullName>
    </recommendedName>
</protein>
<feature type="domain" description="DUF6593" evidence="1">
    <location>
        <begin position="60"/>
        <end position="194"/>
    </location>
</feature>
<dbReference type="Proteomes" id="UP000307440">
    <property type="component" value="Unassembled WGS sequence"/>
</dbReference>
<keyword evidence="3" id="KW-1185">Reference proteome</keyword>
<gene>
    <name evidence="2" type="ORF">FA15DRAFT_634405</name>
</gene>
<sequence>MHGTNPYAQAGWYNPQNPLSLNTFSTPTPSVFGALPYPSSQTTLPTVLSFHFVLLNPNVLNCMITGPTSIPFLEIVSNAQTTQFRKPDGRVLAAVEWSANPTVEISGALSRRYVSQWMPLSSDRSRRSLNINGQEYLWIATSNALCLFFAATPASGYLVRVQRGNGSITMELTAEAFQLGLLESAIVATVILQSGRNIP</sequence>
<evidence type="ECO:0000313" key="2">
    <source>
        <dbReference type="EMBL" id="TFK28154.1"/>
    </source>
</evidence>
<dbReference type="Pfam" id="PF20236">
    <property type="entry name" value="DUF6593"/>
    <property type="match status" value="1"/>
</dbReference>